<reference evidence="2" key="1">
    <citation type="submission" date="2025-08" db="UniProtKB">
        <authorList>
            <consortium name="RefSeq"/>
        </authorList>
    </citation>
    <scope>IDENTIFICATION</scope>
    <source>
        <tissue evidence="2">Thorax and Abdomen</tissue>
    </source>
</reference>
<evidence type="ECO:0000313" key="1">
    <source>
        <dbReference type="Proteomes" id="UP000829291"/>
    </source>
</evidence>
<dbReference type="Proteomes" id="UP000829291">
    <property type="component" value="Chromosome 6"/>
</dbReference>
<dbReference type="InParanoid" id="A0A6J0BK29"/>
<dbReference type="RefSeq" id="XP_015514163.1">
    <property type="nucleotide sequence ID" value="XM_015658677.2"/>
</dbReference>
<dbReference type="KEGG" id="nlo:107220196"/>
<organism evidence="2">
    <name type="scientific">Neodiprion lecontei</name>
    <name type="common">Redheaded pine sawfly</name>
    <dbReference type="NCBI Taxonomy" id="441921"/>
    <lineage>
        <taxon>Eukaryota</taxon>
        <taxon>Metazoa</taxon>
        <taxon>Ecdysozoa</taxon>
        <taxon>Arthropoda</taxon>
        <taxon>Hexapoda</taxon>
        <taxon>Insecta</taxon>
        <taxon>Pterygota</taxon>
        <taxon>Neoptera</taxon>
        <taxon>Endopterygota</taxon>
        <taxon>Hymenoptera</taxon>
        <taxon>Tenthredinoidea</taxon>
        <taxon>Diprionidae</taxon>
        <taxon>Diprioninae</taxon>
        <taxon>Neodiprion</taxon>
    </lineage>
</organism>
<dbReference type="AlphaFoldDB" id="A0A6J0BK29"/>
<evidence type="ECO:0000313" key="2">
    <source>
        <dbReference type="RefSeq" id="XP_015514163.1"/>
    </source>
</evidence>
<sequence>MAVSKAYYGISGASYVSGNAYYGFVPQNNVNPEPGNCSSSCWDVNMKDTTSGNCHGAMETDDEGRAADLVNNYCVIPEALRGVNPAVYTSDDHDHPVSRPGAFGQDRQQACQDAALRYNRKRNNNGELMLADPDQFKRLRKEVVVTAALTMVERTPKTVDWPRCVVNRHDYA</sequence>
<dbReference type="OrthoDB" id="7690177at2759"/>
<keyword evidence="1" id="KW-1185">Reference proteome</keyword>
<name>A0A6J0BK29_NEOLC</name>
<dbReference type="GeneID" id="107220196"/>
<accession>A0A6J0BK29</accession>
<proteinExistence type="predicted"/>
<protein>
    <submittedName>
        <fullName evidence="2">Uncharacterized protein LOC107220196</fullName>
    </submittedName>
</protein>
<gene>
    <name evidence="2" type="primary">LOC107220196</name>
</gene>